<gene>
    <name evidence="1" type="ORF">DPMN_099751</name>
</gene>
<reference evidence="1" key="2">
    <citation type="submission" date="2020-11" db="EMBL/GenBank/DDBJ databases">
        <authorList>
            <person name="McCartney M.A."/>
            <person name="Auch B."/>
            <person name="Kono T."/>
            <person name="Mallez S."/>
            <person name="Becker A."/>
            <person name="Gohl D.M."/>
            <person name="Silverstein K.A.T."/>
            <person name="Koren S."/>
            <person name="Bechman K.B."/>
            <person name="Herman A."/>
            <person name="Abrahante J.E."/>
            <person name="Garbe J."/>
        </authorList>
    </citation>
    <scope>NUCLEOTIDE SEQUENCE</scope>
    <source>
        <strain evidence="1">Duluth1</strain>
        <tissue evidence="1">Whole animal</tissue>
    </source>
</reference>
<name>A0A9D4LFI4_DREPO</name>
<keyword evidence="2" id="KW-1185">Reference proteome</keyword>
<reference evidence="1" key="1">
    <citation type="journal article" date="2019" name="bioRxiv">
        <title>The Genome of the Zebra Mussel, Dreissena polymorpha: A Resource for Invasive Species Research.</title>
        <authorList>
            <person name="McCartney M.A."/>
            <person name="Auch B."/>
            <person name="Kono T."/>
            <person name="Mallez S."/>
            <person name="Zhang Y."/>
            <person name="Obille A."/>
            <person name="Becker A."/>
            <person name="Abrahante J.E."/>
            <person name="Garbe J."/>
            <person name="Badalamenti J.P."/>
            <person name="Herman A."/>
            <person name="Mangelson H."/>
            <person name="Liachko I."/>
            <person name="Sullivan S."/>
            <person name="Sone E.D."/>
            <person name="Koren S."/>
            <person name="Silverstein K.A.T."/>
            <person name="Beckman K.B."/>
            <person name="Gohl D.M."/>
        </authorList>
    </citation>
    <scope>NUCLEOTIDE SEQUENCE</scope>
    <source>
        <strain evidence="1">Duluth1</strain>
        <tissue evidence="1">Whole animal</tissue>
    </source>
</reference>
<dbReference type="Proteomes" id="UP000828390">
    <property type="component" value="Unassembled WGS sequence"/>
</dbReference>
<comment type="caution">
    <text evidence="1">The sequence shown here is derived from an EMBL/GenBank/DDBJ whole genome shotgun (WGS) entry which is preliminary data.</text>
</comment>
<dbReference type="EMBL" id="JAIWYP010000003">
    <property type="protein sequence ID" value="KAH3857151.1"/>
    <property type="molecule type" value="Genomic_DNA"/>
</dbReference>
<proteinExistence type="predicted"/>
<evidence type="ECO:0000313" key="1">
    <source>
        <dbReference type="EMBL" id="KAH3857151.1"/>
    </source>
</evidence>
<evidence type="ECO:0000313" key="2">
    <source>
        <dbReference type="Proteomes" id="UP000828390"/>
    </source>
</evidence>
<accession>A0A9D4LFI4</accession>
<protein>
    <submittedName>
        <fullName evidence="1">Uncharacterized protein</fullName>
    </submittedName>
</protein>
<dbReference type="AlphaFoldDB" id="A0A9D4LFI4"/>
<sequence>MRSESGMEGLTFHAYTKHRFTNSKGAASFSEKYICRYTQPPVMSRQVGEKRQSYDPCMMDQTAEVQWVSKLD</sequence>
<organism evidence="1 2">
    <name type="scientific">Dreissena polymorpha</name>
    <name type="common">Zebra mussel</name>
    <name type="synonym">Mytilus polymorpha</name>
    <dbReference type="NCBI Taxonomy" id="45954"/>
    <lineage>
        <taxon>Eukaryota</taxon>
        <taxon>Metazoa</taxon>
        <taxon>Spiralia</taxon>
        <taxon>Lophotrochozoa</taxon>
        <taxon>Mollusca</taxon>
        <taxon>Bivalvia</taxon>
        <taxon>Autobranchia</taxon>
        <taxon>Heteroconchia</taxon>
        <taxon>Euheterodonta</taxon>
        <taxon>Imparidentia</taxon>
        <taxon>Neoheterodontei</taxon>
        <taxon>Myida</taxon>
        <taxon>Dreissenoidea</taxon>
        <taxon>Dreissenidae</taxon>
        <taxon>Dreissena</taxon>
    </lineage>
</organism>